<sequence>MPTTQLKAATGARTGNGLELFRDLASPDSATQFKAAMTLRSQLQLSFETAHQTDPAKPSGTTTDELPDDAAYALKRLVRGLASSRDRARQGFTLALVELLTVLKQLASVTVDTVVDLVESFNVLSNSLKAQEEREMLFARIFCVHSIVQSGLLTSSNSTSQQFLRVAKVLLACNKAKSYLAQASYSVLIDAAIEVIKSGKENCVNLDLTSFIIEVIKERGMGVEGVWFVAALQIEMRKQKLDFDWKSIFKGTWEHPANILHPSHSARLGKILKDAASTSPKLHPIFPIIISQIFTLDVNAISLGDFWTQIVEEPFFNSATHNYKFVGFLIFEETLQKGLWAVEKGATIDLSVLFSKSFLSLGKGEDAVLFKIAKTTAKKISTISSSSSKLGLKVIFQLIGLNGHQRFDIVTRTKTVEGIVGNLDEPEINTFITYLINLIVSDSGHNNDAAKTISAVSSPNIRMWALDQLQSILRAPKVPKKENWIKRVLHFLCVHSLFSVVKPFDGFEVVDLNAQVREHCRARFFGALAEVNSISLAAVEKKDGDVATTLAAGVMENGEYWAYDLVQFILELDGTGIGEQQQKKKISSGSFVKPVNALEARSLEARNMAVQEISAFRSKVTSLSKAKTPNTALIAQYKSFELLFLHVLLQVYTEPVDAVNILNELKSCADLVFSDTTPPQPKSVSSALSTPTKLAAKKRKVQQEEEENQDSENDEEGEQPNPVDVIVDILLSFLAKPSSLFRGVVENVFRVFCPVLTPNGINLIFDVLRAKSGIAGAAELFQQEGEDGDDDEDDDVDIIDVSEANINGDEKIGTENDDDENGDEEDEWDDDEEEDDDEDDDNESEFEDAAEDVDALKARLTAALGKHAVVDDGREDNGNNSDDDGNESLGDDDMEAFDEKLAAIFRERKNLKVQKR</sequence>
<comment type="subcellular location">
    <subcellularLocation>
        <location evidence="1">Nucleus</location>
    </subcellularLocation>
</comment>
<keyword evidence="4" id="KW-0548">Nucleotidyltransferase</keyword>
<dbReference type="EMBL" id="JADGJH010000456">
    <property type="protein sequence ID" value="KAJ3128620.1"/>
    <property type="molecule type" value="Genomic_DNA"/>
</dbReference>
<comment type="caution">
    <text evidence="4">The sequence shown here is derived from an EMBL/GenBank/DDBJ whole genome shotgun (WGS) entry which is preliminary data.</text>
</comment>
<keyword evidence="2" id="KW-0539">Nucleus</keyword>
<dbReference type="AlphaFoldDB" id="A0AAD5T6D8"/>
<dbReference type="GO" id="GO:0000182">
    <property type="term" value="F:rDNA binding"/>
    <property type="evidence" value="ECO:0007669"/>
    <property type="project" value="TreeGrafter"/>
</dbReference>
<evidence type="ECO:0000256" key="2">
    <source>
        <dbReference type="ARBA" id="ARBA00023242"/>
    </source>
</evidence>
<dbReference type="InterPro" id="IPR007015">
    <property type="entry name" value="DNA_pol_V/MYBBP1A"/>
</dbReference>
<keyword evidence="5" id="KW-1185">Reference proteome</keyword>
<dbReference type="Proteomes" id="UP001211907">
    <property type="component" value="Unassembled WGS sequence"/>
</dbReference>
<evidence type="ECO:0000313" key="4">
    <source>
        <dbReference type="EMBL" id="KAJ3128620.1"/>
    </source>
</evidence>
<protein>
    <submittedName>
        <fullName evidence="4">DNA-directed DNA polymerase</fullName>
    </submittedName>
</protein>
<dbReference type="GO" id="GO:0006355">
    <property type="term" value="P:regulation of DNA-templated transcription"/>
    <property type="evidence" value="ECO:0007669"/>
    <property type="project" value="InterPro"/>
</dbReference>
<evidence type="ECO:0000256" key="3">
    <source>
        <dbReference type="SAM" id="MobiDB-lite"/>
    </source>
</evidence>
<evidence type="ECO:0000313" key="5">
    <source>
        <dbReference type="Proteomes" id="UP001211907"/>
    </source>
</evidence>
<feature type="compositionally biased region" description="Polar residues" evidence="3">
    <location>
        <begin position="677"/>
        <end position="692"/>
    </location>
</feature>
<evidence type="ECO:0000256" key="1">
    <source>
        <dbReference type="ARBA" id="ARBA00004123"/>
    </source>
</evidence>
<feature type="compositionally biased region" description="Basic and acidic residues" evidence="3">
    <location>
        <begin position="868"/>
        <end position="877"/>
    </location>
</feature>
<feature type="compositionally biased region" description="Acidic residues" evidence="3">
    <location>
        <begin position="704"/>
        <end position="718"/>
    </location>
</feature>
<feature type="compositionally biased region" description="Acidic residues" evidence="3">
    <location>
        <begin position="815"/>
        <end position="853"/>
    </location>
</feature>
<dbReference type="GO" id="GO:0005730">
    <property type="term" value="C:nucleolus"/>
    <property type="evidence" value="ECO:0007669"/>
    <property type="project" value="InterPro"/>
</dbReference>
<reference evidence="4" key="1">
    <citation type="submission" date="2020-05" db="EMBL/GenBank/DDBJ databases">
        <title>Phylogenomic resolution of chytrid fungi.</title>
        <authorList>
            <person name="Stajich J.E."/>
            <person name="Amses K."/>
            <person name="Simmons R."/>
            <person name="Seto K."/>
            <person name="Myers J."/>
            <person name="Bonds A."/>
            <person name="Quandt C.A."/>
            <person name="Barry K."/>
            <person name="Liu P."/>
            <person name="Grigoriev I."/>
            <person name="Longcore J.E."/>
            <person name="James T.Y."/>
        </authorList>
    </citation>
    <scope>NUCLEOTIDE SEQUENCE</scope>
    <source>
        <strain evidence="4">JEL0513</strain>
    </source>
</reference>
<organism evidence="4 5">
    <name type="scientific">Physocladia obscura</name>
    <dbReference type="NCBI Taxonomy" id="109957"/>
    <lineage>
        <taxon>Eukaryota</taxon>
        <taxon>Fungi</taxon>
        <taxon>Fungi incertae sedis</taxon>
        <taxon>Chytridiomycota</taxon>
        <taxon>Chytridiomycota incertae sedis</taxon>
        <taxon>Chytridiomycetes</taxon>
        <taxon>Chytridiales</taxon>
        <taxon>Chytriomycetaceae</taxon>
        <taxon>Physocladia</taxon>
    </lineage>
</organism>
<proteinExistence type="predicted"/>
<feature type="region of interest" description="Disordered" evidence="3">
    <location>
        <begin position="802"/>
        <end position="853"/>
    </location>
</feature>
<accession>A0AAD5T6D8</accession>
<name>A0AAD5T6D8_9FUNG</name>
<keyword evidence="4" id="KW-0239">DNA-directed DNA polymerase</keyword>
<feature type="non-terminal residue" evidence="4">
    <location>
        <position position="916"/>
    </location>
</feature>
<feature type="region of interest" description="Disordered" evidence="3">
    <location>
        <begin position="677"/>
        <end position="721"/>
    </location>
</feature>
<gene>
    <name evidence="4" type="primary">POL5_1</name>
    <name evidence="4" type="ORF">HK100_009081</name>
</gene>
<feature type="compositionally biased region" description="Acidic residues" evidence="3">
    <location>
        <begin position="881"/>
        <end position="895"/>
    </location>
</feature>
<dbReference type="Pfam" id="PF04931">
    <property type="entry name" value="DNA_pol_phi"/>
    <property type="match status" value="1"/>
</dbReference>
<dbReference type="PANTHER" id="PTHR13213">
    <property type="entry name" value="MYB-BINDING PROTEIN 1A FAMILY MEMBER"/>
    <property type="match status" value="1"/>
</dbReference>
<dbReference type="GO" id="GO:0003887">
    <property type="term" value="F:DNA-directed DNA polymerase activity"/>
    <property type="evidence" value="ECO:0007669"/>
    <property type="project" value="UniProtKB-KW"/>
</dbReference>
<feature type="region of interest" description="Disordered" evidence="3">
    <location>
        <begin position="867"/>
        <end position="895"/>
    </location>
</feature>
<dbReference type="PANTHER" id="PTHR13213:SF2">
    <property type="entry name" value="MYB-BINDING PROTEIN 1A"/>
    <property type="match status" value="1"/>
</dbReference>
<keyword evidence="4" id="KW-0808">Transferase</keyword>